<sequence length="177" mass="19121">MIRDRVQLVPVLLLTAVWTAMWGAVTPLVVVGGVVVSVLVLLVFPLPALTLGLRPRPWAVLVLAGAFVRDLLVGSAQVAWLAVRPGPPPGGSEVEVELHCDHDLLRTVTSQLTTLVPGTVVVDLAGRRMRLHAIAVHTDDERLEVAQRVLHTERRVMHAFGLQAPDASTPVTAKEVR</sequence>
<comment type="caution">
    <text evidence="8">The sequence shown here is derived from an EMBL/GenBank/DDBJ whole genome shotgun (WGS) entry which is preliminary data.</text>
</comment>
<name>A0A367YVT8_9ACTN</name>
<organism evidence="8 9">
    <name type="scientific">Desertihabitans brevis</name>
    <dbReference type="NCBI Taxonomy" id="2268447"/>
    <lineage>
        <taxon>Bacteria</taxon>
        <taxon>Bacillati</taxon>
        <taxon>Actinomycetota</taxon>
        <taxon>Actinomycetes</taxon>
        <taxon>Propionibacteriales</taxon>
        <taxon>Propionibacteriaceae</taxon>
        <taxon>Desertihabitans</taxon>
    </lineage>
</organism>
<feature type="transmembrane region" description="Helical" evidence="7">
    <location>
        <begin position="58"/>
        <end position="83"/>
    </location>
</feature>
<evidence type="ECO:0000256" key="5">
    <source>
        <dbReference type="ARBA" id="ARBA00022989"/>
    </source>
</evidence>
<protein>
    <submittedName>
        <fullName evidence="8">Na+/H+ antiporter subunit E</fullName>
    </submittedName>
</protein>
<dbReference type="InterPro" id="IPR002758">
    <property type="entry name" value="Cation_antiport_E"/>
</dbReference>
<proteinExistence type="inferred from homology"/>
<evidence type="ECO:0000256" key="7">
    <source>
        <dbReference type="SAM" id="Phobius"/>
    </source>
</evidence>
<dbReference type="Proteomes" id="UP000252770">
    <property type="component" value="Unassembled WGS sequence"/>
</dbReference>
<reference evidence="8 9" key="1">
    <citation type="submission" date="2018-07" db="EMBL/GenBank/DDBJ databases">
        <title>Desertimonas flava gen. nov. sp. nov.</title>
        <authorList>
            <person name="Liu S."/>
        </authorList>
    </citation>
    <scope>NUCLEOTIDE SEQUENCE [LARGE SCALE GENOMIC DNA]</scope>
    <source>
        <strain evidence="8 9">16Sb5-5</strain>
    </source>
</reference>
<dbReference type="RefSeq" id="WP_114126191.1">
    <property type="nucleotide sequence ID" value="NZ_QOUI01000004.1"/>
</dbReference>
<comment type="similarity">
    <text evidence="2">Belongs to the CPA3 antiporters (TC 2.A.63) subunit E family.</text>
</comment>
<dbReference type="Pfam" id="PF01899">
    <property type="entry name" value="MNHE"/>
    <property type="match status" value="1"/>
</dbReference>
<dbReference type="GO" id="GO:0005886">
    <property type="term" value="C:plasma membrane"/>
    <property type="evidence" value="ECO:0007669"/>
    <property type="project" value="UniProtKB-SubCell"/>
</dbReference>
<accession>A0A367YVT8</accession>
<keyword evidence="3" id="KW-1003">Cell membrane</keyword>
<dbReference type="GO" id="GO:0008324">
    <property type="term" value="F:monoatomic cation transmembrane transporter activity"/>
    <property type="evidence" value="ECO:0007669"/>
    <property type="project" value="InterPro"/>
</dbReference>
<gene>
    <name evidence="8" type="ORF">DT076_08330</name>
</gene>
<dbReference type="AlphaFoldDB" id="A0A367YVT8"/>
<comment type="subcellular location">
    <subcellularLocation>
        <location evidence="1">Cell membrane</location>
        <topology evidence="1">Multi-pass membrane protein</topology>
    </subcellularLocation>
</comment>
<feature type="transmembrane region" description="Helical" evidence="7">
    <location>
        <begin position="29"/>
        <end position="51"/>
    </location>
</feature>
<dbReference type="EMBL" id="QOUI01000004">
    <property type="protein sequence ID" value="RCK70005.1"/>
    <property type="molecule type" value="Genomic_DNA"/>
</dbReference>
<keyword evidence="6 7" id="KW-0472">Membrane</keyword>
<keyword evidence="5 7" id="KW-1133">Transmembrane helix</keyword>
<dbReference type="PANTHER" id="PTHR34584:SF1">
    <property type="entry name" value="NA(+)_H(+) ANTIPORTER SUBUNIT E1"/>
    <property type="match status" value="1"/>
</dbReference>
<keyword evidence="4 7" id="KW-0812">Transmembrane</keyword>
<evidence type="ECO:0000256" key="6">
    <source>
        <dbReference type="ARBA" id="ARBA00023136"/>
    </source>
</evidence>
<evidence type="ECO:0000256" key="3">
    <source>
        <dbReference type="ARBA" id="ARBA00022475"/>
    </source>
</evidence>
<keyword evidence="9" id="KW-1185">Reference proteome</keyword>
<evidence type="ECO:0000313" key="8">
    <source>
        <dbReference type="EMBL" id="RCK70005.1"/>
    </source>
</evidence>
<evidence type="ECO:0000256" key="4">
    <source>
        <dbReference type="ARBA" id="ARBA00022692"/>
    </source>
</evidence>
<evidence type="ECO:0000313" key="9">
    <source>
        <dbReference type="Proteomes" id="UP000252770"/>
    </source>
</evidence>
<evidence type="ECO:0000256" key="2">
    <source>
        <dbReference type="ARBA" id="ARBA00006228"/>
    </source>
</evidence>
<dbReference type="PANTHER" id="PTHR34584">
    <property type="entry name" value="NA(+)/H(+) ANTIPORTER SUBUNIT E1"/>
    <property type="match status" value="1"/>
</dbReference>
<evidence type="ECO:0000256" key="1">
    <source>
        <dbReference type="ARBA" id="ARBA00004651"/>
    </source>
</evidence>